<protein>
    <submittedName>
        <fullName evidence="1">Uncharacterized protein</fullName>
    </submittedName>
</protein>
<dbReference type="EMBL" id="CP093345">
    <property type="protein sequence ID" value="WOG92986.1"/>
    <property type="molecule type" value="Genomic_DNA"/>
</dbReference>
<dbReference type="Proteomes" id="UP000077755">
    <property type="component" value="Chromosome 3"/>
</dbReference>
<evidence type="ECO:0000313" key="1">
    <source>
        <dbReference type="EMBL" id="WOG92986.1"/>
    </source>
</evidence>
<organism evidence="1 2">
    <name type="scientific">Daucus carota subsp. sativus</name>
    <name type="common">Carrot</name>
    <dbReference type="NCBI Taxonomy" id="79200"/>
    <lineage>
        <taxon>Eukaryota</taxon>
        <taxon>Viridiplantae</taxon>
        <taxon>Streptophyta</taxon>
        <taxon>Embryophyta</taxon>
        <taxon>Tracheophyta</taxon>
        <taxon>Spermatophyta</taxon>
        <taxon>Magnoliopsida</taxon>
        <taxon>eudicotyledons</taxon>
        <taxon>Gunneridae</taxon>
        <taxon>Pentapetalae</taxon>
        <taxon>asterids</taxon>
        <taxon>campanulids</taxon>
        <taxon>Apiales</taxon>
        <taxon>Apiaceae</taxon>
        <taxon>Apioideae</taxon>
        <taxon>Scandiceae</taxon>
        <taxon>Daucinae</taxon>
        <taxon>Daucus</taxon>
        <taxon>Daucus sect. Daucus</taxon>
    </lineage>
</organism>
<evidence type="ECO:0000313" key="2">
    <source>
        <dbReference type="Proteomes" id="UP000077755"/>
    </source>
</evidence>
<reference evidence="1" key="2">
    <citation type="submission" date="2022-03" db="EMBL/GenBank/DDBJ databases">
        <title>Draft title - Genomic analysis of global carrot germplasm unveils the trajectory of domestication and the origin of high carotenoid orange carrot.</title>
        <authorList>
            <person name="Iorizzo M."/>
            <person name="Ellison S."/>
            <person name="Senalik D."/>
            <person name="Macko-Podgorni A."/>
            <person name="Grzebelus D."/>
            <person name="Bostan H."/>
            <person name="Rolling W."/>
            <person name="Curaba J."/>
            <person name="Simon P."/>
        </authorList>
    </citation>
    <scope>NUCLEOTIDE SEQUENCE</scope>
    <source>
        <tissue evidence="1">Leaf</tissue>
    </source>
</reference>
<proteinExistence type="predicted"/>
<dbReference type="AlphaFoldDB" id="A0A166AWW7"/>
<keyword evidence="2" id="KW-1185">Reference proteome</keyword>
<gene>
    <name evidence="1" type="ORF">DCAR_0312265</name>
</gene>
<name>A0A166AWW7_DAUCS</name>
<dbReference type="Gramene" id="KZN02040">
    <property type="protein sequence ID" value="KZN02040"/>
    <property type="gene ID" value="DCAR_010794"/>
</dbReference>
<accession>A0A166AWW7</accession>
<sequence length="53" mass="6161">MNQFHNISRHQVDNPSLMYTLQCLTRPISQSRKIIRCHNITSLIIPMPGRATK</sequence>
<reference evidence="1" key="1">
    <citation type="journal article" date="2016" name="Nat. Genet.">
        <title>A high-quality carrot genome assembly provides new insights into carotenoid accumulation and asterid genome evolution.</title>
        <authorList>
            <person name="Iorizzo M."/>
            <person name="Ellison S."/>
            <person name="Senalik D."/>
            <person name="Zeng P."/>
            <person name="Satapoomin P."/>
            <person name="Huang J."/>
            <person name="Bowman M."/>
            <person name="Iovene M."/>
            <person name="Sanseverino W."/>
            <person name="Cavagnaro P."/>
            <person name="Yildiz M."/>
            <person name="Macko-Podgorni A."/>
            <person name="Moranska E."/>
            <person name="Grzebelus E."/>
            <person name="Grzebelus D."/>
            <person name="Ashrafi H."/>
            <person name="Zheng Z."/>
            <person name="Cheng S."/>
            <person name="Spooner D."/>
            <person name="Van Deynze A."/>
            <person name="Simon P."/>
        </authorList>
    </citation>
    <scope>NUCLEOTIDE SEQUENCE</scope>
    <source>
        <tissue evidence="1">Leaf</tissue>
    </source>
</reference>